<dbReference type="AlphaFoldDB" id="A0A9N9BSG8"/>
<comment type="caution">
    <text evidence="2">The sequence shown here is derived from an EMBL/GenBank/DDBJ whole genome shotgun (WGS) entry which is preliminary data.</text>
</comment>
<reference evidence="2" key="1">
    <citation type="submission" date="2021-06" db="EMBL/GenBank/DDBJ databases">
        <authorList>
            <person name="Kallberg Y."/>
            <person name="Tangrot J."/>
            <person name="Rosling A."/>
        </authorList>
    </citation>
    <scope>NUCLEOTIDE SEQUENCE</scope>
    <source>
        <strain evidence="2">BR232B</strain>
    </source>
</reference>
<name>A0A9N9BSG8_9GLOM</name>
<dbReference type="Proteomes" id="UP000789739">
    <property type="component" value="Unassembled WGS sequence"/>
</dbReference>
<evidence type="ECO:0000313" key="2">
    <source>
        <dbReference type="EMBL" id="CAG8574504.1"/>
    </source>
</evidence>
<sequence length="105" mass="12139">MSDELTQDDDEFDVEINNLRSAENMGYDNMKYRDRPDSGRGRSLEEDAAIFDIGDEGDDEDDKWEDDNQSKDDERATTEENQRDEPPGNNSEENSRIETEISKLN</sequence>
<accession>A0A9N9BSG8</accession>
<feature type="compositionally biased region" description="Acidic residues" evidence="1">
    <location>
        <begin position="46"/>
        <end position="65"/>
    </location>
</feature>
<protein>
    <submittedName>
        <fullName evidence="2">11660_t:CDS:1</fullName>
    </submittedName>
</protein>
<feature type="compositionally biased region" description="Basic and acidic residues" evidence="1">
    <location>
        <begin position="93"/>
        <end position="105"/>
    </location>
</feature>
<evidence type="ECO:0000313" key="3">
    <source>
        <dbReference type="Proteomes" id="UP000789739"/>
    </source>
</evidence>
<feature type="compositionally biased region" description="Basic and acidic residues" evidence="1">
    <location>
        <begin position="66"/>
        <end position="86"/>
    </location>
</feature>
<feature type="compositionally biased region" description="Acidic residues" evidence="1">
    <location>
        <begin position="1"/>
        <end position="14"/>
    </location>
</feature>
<organism evidence="2 3">
    <name type="scientific">Paraglomus brasilianum</name>
    <dbReference type="NCBI Taxonomy" id="144538"/>
    <lineage>
        <taxon>Eukaryota</taxon>
        <taxon>Fungi</taxon>
        <taxon>Fungi incertae sedis</taxon>
        <taxon>Mucoromycota</taxon>
        <taxon>Glomeromycotina</taxon>
        <taxon>Glomeromycetes</taxon>
        <taxon>Paraglomerales</taxon>
        <taxon>Paraglomeraceae</taxon>
        <taxon>Paraglomus</taxon>
    </lineage>
</organism>
<feature type="region of interest" description="Disordered" evidence="1">
    <location>
        <begin position="1"/>
        <end position="105"/>
    </location>
</feature>
<proteinExistence type="predicted"/>
<gene>
    <name evidence="2" type="ORF">PBRASI_LOCUS6282</name>
</gene>
<keyword evidence="3" id="KW-1185">Reference proteome</keyword>
<dbReference type="EMBL" id="CAJVPI010000818">
    <property type="protein sequence ID" value="CAG8574504.1"/>
    <property type="molecule type" value="Genomic_DNA"/>
</dbReference>
<dbReference type="OrthoDB" id="2439502at2759"/>
<feature type="compositionally biased region" description="Basic and acidic residues" evidence="1">
    <location>
        <begin position="30"/>
        <end position="45"/>
    </location>
</feature>
<evidence type="ECO:0000256" key="1">
    <source>
        <dbReference type="SAM" id="MobiDB-lite"/>
    </source>
</evidence>